<dbReference type="PANTHER" id="PTHR13370:SF3">
    <property type="entry name" value="TRNA (GUANINE(10)-N2)-METHYLTRANSFERASE HOMOLOG"/>
    <property type="match status" value="1"/>
</dbReference>
<dbReference type="Gene3D" id="3.40.50.150">
    <property type="entry name" value="Vaccinia Virus protein VP39"/>
    <property type="match status" value="1"/>
</dbReference>
<dbReference type="GO" id="GO:0005737">
    <property type="term" value="C:cytoplasm"/>
    <property type="evidence" value="ECO:0007669"/>
    <property type="project" value="TreeGrafter"/>
</dbReference>
<accession>A0A832WI43</accession>
<dbReference type="OMA" id="MIEMWDD"/>
<dbReference type="PRINTS" id="PR00508">
    <property type="entry name" value="S21N4MTFRASE"/>
</dbReference>
<dbReference type="InterPro" id="IPR017985">
    <property type="entry name" value="MeTrfase_CN4_CS"/>
</dbReference>
<dbReference type="GO" id="GO:0009307">
    <property type="term" value="P:DNA restriction-modification system"/>
    <property type="evidence" value="ECO:0007669"/>
    <property type="project" value="UniProtKB-KW"/>
</dbReference>
<evidence type="ECO:0000256" key="6">
    <source>
        <dbReference type="ARBA" id="ARBA00023125"/>
    </source>
</evidence>
<keyword evidence="2 8" id="KW-0489">Methyltransferase</keyword>
<evidence type="ECO:0000256" key="3">
    <source>
        <dbReference type="ARBA" id="ARBA00022679"/>
    </source>
</evidence>
<evidence type="ECO:0000313" key="11">
    <source>
        <dbReference type="Proteomes" id="UP000645676"/>
    </source>
</evidence>
<comment type="similarity">
    <text evidence="1">Belongs to the N(4)/N(6)-methyltransferase family. N(4) subfamily.</text>
</comment>
<dbReference type="AlphaFoldDB" id="A0A832WI43"/>
<dbReference type="GO" id="GO:0008170">
    <property type="term" value="F:N-methyltransferase activity"/>
    <property type="evidence" value="ECO:0007669"/>
    <property type="project" value="InterPro"/>
</dbReference>
<gene>
    <name evidence="10" type="ORF">HA335_04185</name>
</gene>
<keyword evidence="4 8" id="KW-0949">S-adenosyl-L-methionine</keyword>
<comment type="caution">
    <text evidence="10">The sequence shown here is derived from an EMBL/GenBank/DDBJ whole genome shotgun (WGS) entry which is preliminary data.</text>
</comment>
<reference evidence="10" key="1">
    <citation type="journal article" date="2020" name="bioRxiv">
        <title>A rank-normalized archaeal taxonomy based on genome phylogeny resolves widespread incomplete and uneven classifications.</title>
        <authorList>
            <person name="Rinke C."/>
            <person name="Chuvochina M."/>
            <person name="Mussig A.J."/>
            <person name="Chaumeil P.-A."/>
            <person name="Waite D.W."/>
            <person name="Whitman W.B."/>
            <person name="Parks D.H."/>
            <person name="Hugenholtz P."/>
        </authorList>
    </citation>
    <scope>NUCLEOTIDE SEQUENCE</scope>
    <source>
        <strain evidence="10">UBA8849</strain>
    </source>
</reference>
<evidence type="ECO:0000256" key="4">
    <source>
        <dbReference type="ARBA" id="ARBA00022691"/>
    </source>
</evidence>
<evidence type="ECO:0000256" key="5">
    <source>
        <dbReference type="ARBA" id="ARBA00022747"/>
    </source>
</evidence>
<evidence type="ECO:0000256" key="1">
    <source>
        <dbReference type="ARBA" id="ARBA00010203"/>
    </source>
</evidence>
<evidence type="ECO:0000256" key="2">
    <source>
        <dbReference type="ARBA" id="ARBA00022603"/>
    </source>
</evidence>
<name>A0A832WI43_9EURY</name>
<dbReference type="InterPro" id="IPR029063">
    <property type="entry name" value="SAM-dependent_MTases_sf"/>
</dbReference>
<dbReference type="GO" id="GO:0015667">
    <property type="term" value="F:site-specific DNA-methyltransferase (cytosine-N4-specific) activity"/>
    <property type="evidence" value="ECO:0007669"/>
    <property type="project" value="UniProtKB-EC"/>
</dbReference>
<dbReference type="EC" id="2.1.1.113" evidence="8"/>
<dbReference type="EMBL" id="DUJR01000023">
    <property type="protein sequence ID" value="HII59767.1"/>
    <property type="molecule type" value="Genomic_DNA"/>
</dbReference>
<keyword evidence="5 8" id="KW-0680">Restriction system</keyword>
<dbReference type="PROSITE" id="PS00093">
    <property type="entry name" value="N4_MTASE"/>
    <property type="match status" value="1"/>
</dbReference>
<evidence type="ECO:0000259" key="9">
    <source>
        <dbReference type="Pfam" id="PF01555"/>
    </source>
</evidence>
<dbReference type="GO" id="GO:0003677">
    <property type="term" value="F:DNA binding"/>
    <property type="evidence" value="ECO:0007669"/>
    <property type="project" value="UniProtKB-KW"/>
</dbReference>
<evidence type="ECO:0000256" key="8">
    <source>
        <dbReference type="RuleBase" id="RU362026"/>
    </source>
</evidence>
<evidence type="ECO:0000313" key="10">
    <source>
        <dbReference type="EMBL" id="HII59767.1"/>
    </source>
</evidence>
<keyword evidence="3 10" id="KW-0808">Transferase</keyword>
<evidence type="ECO:0000256" key="7">
    <source>
        <dbReference type="ARBA" id="ARBA00049120"/>
    </source>
</evidence>
<dbReference type="PANTHER" id="PTHR13370">
    <property type="entry name" value="RNA METHYLASE-RELATED"/>
    <property type="match status" value="1"/>
</dbReference>
<protein>
    <recommendedName>
        <fullName evidence="8">Type II methyltransferase</fullName>
        <ecNumber evidence="8">2.1.1.113</ecNumber>
    </recommendedName>
    <alternativeName>
        <fullName evidence="8">N-4 cytosine-specific methyltransferase</fullName>
    </alternativeName>
</protein>
<dbReference type="SUPFAM" id="SSF53335">
    <property type="entry name" value="S-adenosyl-L-methionine-dependent methyltransferases"/>
    <property type="match status" value="1"/>
</dbReference>
<feature type="domain" description="DNA methylase N-4/N-6" evidence="9">
    <location>
        <begin position="28"/>
        <end position="282"/>
    </location>
</feature>
<dbReference type="Proteomes" id="UP000645676">
    <property type="component" value="Unassembled WGS sequence"/>
</dbReference>
<dbReference type="GO" id="GO:0032259">
    <property type="term" value="P:methylation"/>
    <property type="evidence" value="ECO:0007669"/>
    <property type="project" value="UniProtKB-KW"/>
</dbReference>
<keyword evidence="6" id="KW-0238">DNA-binding</keyword>
<dbReference type="InterPro" id="IPR001091">
    <property type="entry name" value="RM_Methyltransferase"/>
</dbReference>
<comment type="catalytic activity">
    <reaction evidence="7 8">
        <text>a 2'-deoxycytidine in DNA + S-adenosyl-L-methionine = an N(4)-methyl-2'-deoxycytidine in DNA + S-adenosyl-L-homocysteine + H(+)</text>
        <dbReference type="Rhea" id="RHEA:16857"/>
        <dbReference type="Rhea" id="RHEA-COMP:11369"/>
        <dbReference type="Rhea" id="RHEA-COMP:13674"/>
        <dbReference type="ChEBI" id="CHEBI:15378"/>
        <dbReference type="ChEBI" id="CHEBI:57856"/>
        <dbReference type="ChEBI" id="CHEBI:59789"/>
        <dbReference type="ChEBI" id="CHEBI:85452"/>
        <dbReference type="ChEBI" id="CHEBI:137933"/>
        <dbReference type="EC" id="2.1.1.113"/>
    </reaction>
</comment>
<dbReference type="InterPro" id="IPR002941">
    <property type="entry name" value="DNA_methylase_N4/N6"/>
</dbReference>
<dbReference type="SMR" id="A0A832WI43"/>
<sequence>MMSIDITTNHKIIFGDARKMDEIEDESVHLVVTSPPYPMIEMWDELFKMLNLEINKRWMEMENEEDEEKKEKLIMQIYNLMHQTLYPVWEEVYRVLVPGGIACINIGDATRKINGVFRLFPNHSKIIENFEKIGFVTLPYILWKKPSNKPNAFLGSGFLPPNAYVTLDVEYILIFRKGKPRKFKPKDPLRYASAYTKEERDRWFSQIWEIVGDKQTHPKIERRTASFPEEIPRRLIRMFSIIGDTVLDPFLGTGTTVKAAIELKRNSIGYEIDKSLKPIIEEKIGIKQKRIGMDFNVEFINRG</sequence>
<proteinExistence type="inferred from homology"/>
<dbReference type="Pfam" id="PF01555">
    <property type="entry name" value="N6_N4_Mtase"/>
    <property type="match status" value="1"/>
</dbReference>
<organism evidence="10 11">
    <name type="scientific">Methanocaldococcus jannaschii</name>
    <dbReference type="NCBI Taxonomy" id="2190"/>
    <lineage>
        <taxon>Archaea</taxon>
        <taxon>Methanobacteriati</taxon>
        <taxon>Methanobacteriota</taxon>
        <taxon>Methanomada group</taxon>
        <taxon>Methanococci</taxon>
        <taxon>Methanococcales</taxon>
        <taxon>Methanocaldococcaceae</taxon>
        <taxon>Methanocaldococcus</taxon>
    </lineage>
</organism>